<gene>
    <name evidence="7" type="primary">lolD</name>
    <name evidence="7" type="ORF">NCTC10571_02426</name>
</gene>
<feature type="transmembrane region" description="Helical" evidence="5">
    <location>
        <begin position="106"/>
        <end position="127"/>
    </location>
</feature>
<dbReference type="GO" id="GO:0042626">
    <property type="term" value="F:ATPase-coupled transmembrane transporter activity"/>
    <property type="evidence" value="ECO:0007669"/>
    <property type="project" value="TreeGrafter"/>
</dbReference>
<keyword evidence="3" id="KW-0547">Nucleotide-binding</keyword>
<evidence type="ECO:0000256" key="2">
    <source>
        <dbReference type="ARBA" id="ARBA00022448"/>
    </source>
</evidence>
<dbReference type="PROSITE" id="PS00211">
    <property type="entry name" value="ABC_TRANSPORTER_1"/>
    <property type="match status" value="1"/>
</dbReference>
<dbReference type="GO" id="GO:0005524">
    <property type="term" value="F:ATP binding"/>
    <property type="evidence" value="ECO:0007669"/>
    <property type="project" value="UniProtKB-KW"/>
</dbReference>
<sequence length="260" mass="30346">MQKNNHFDNSAKIPKWLLTTDEYTPPKDKDNFWQKTLFSITTKLIFLRHHNYPHKNSWLNPSEKLLFIFLTIILINSAQKIFFPLIILAFSLIYLSTLNTKIIISILKPTLISTLFSLIIILPSLLLNNTRLFYLPFKIFITVLFLAYIAQTIPFYRLIDILPMPKGRWSMSKDRPPYHLSGGEQKKVALAAILALNPDILMIDEPLNGLDNKTRQWFKDFLIDFIKANKTILISTHEQELLSLPHSRIIKFNDEHTILN</sequence>
<keyword evidence="7" id="KW-0378">Hydrolase</keyword>
<dbReference type="GO" id="GO:0016887">
    <property type="term" value="F:ATP hydrolysis activity"/>
    <property type="evidence" value="ECO:0007669"/>
    <property type="project" value="InterPro"/>
</dbReference>
<evidence type="ECO:0000256" key="1">
    <source>
        <dbReference type="ARBA" id="ARBA00005417"/>
    </source>
</evidence>
<feature type="transmembrane region" description="Helical" evidence="5">
    <location>
        <begin position="65"/>
        <end position="94"/>
    </location>
</feature>
<dbReference type="SUPFAM" id="SSF52540">
    <property type="entry name" value="P-loop containing nucleoside triphosphate hydrolases"/>
    <property type="match status" value="1"/>
</dbReference>
<dbReference type="InterPro" id="IPR003439">
    <property type="entry name" value="ABC_transporter-like_ATP-bd"/>
</dbReference>
<dbReference type="AlphaFoldDB" id="A0A378NWI0"/>
<dbReference type="InterPro" id="IPR027417">
    <property type="entry name" value="P-loop_NTPase"/>
</dbReference>
<dbReference type="InterPro" id="IPR017871">
    <property type="entry name" value="ABC_transporter-like_CS"/>
</dbReference>
<feature type="domain" description="ABC transporter" evidence="6">
    <location>
        <begin position="174"/>
        <end position="208"/>
    </location>
</feature>
<reference evidence="7 8" key="1">
    <citation type="submission" date="2018-06" db="EMBL/GenBank/DDBJ databases">
        <authorList>
            <consortium name="Pathogen Informatics"/>
            <person name="Doyle S."/>
        </authorList>
    </citation>
    <scope>NUCLEOTIDE SEQUENCE [LARGE SCALE GENOMIC DNA]</scope>
    <source>
        <strain evidence="7 8">NCTC10571</strain>
    </source>
</reference>
<organism evidence="7 8">
    <name type="scientific">Megamonas hypermegale</name>
    <dbReference type="NCBI Taxonomy" id="158847"/>
    <lineage>
        <taxon>Bacteria</taxon>
        <taxon>Bacillati</taxon>
        <taxon>Bacillota</taxon>
        <taxon>Negativicutes</taxon>
        <taxon>Selenomonadales</taxon>
        <taxon>Selenomonadaceae</taxon>
        <taxon>Megamonas</taxon>
    </lineage>
</organism>
<keyword evidence="5" id="KW-0812">Transmembrane</keyword>
<evidence type="ECO:0000256" key="4">
    <source>
        <dbReference type="ARBA" id="ARBA00022840"/>
    </source>
</evidence>
<protein>
    <submittedName>
        <fullName evidence="7">Lipoprotein-releasing system ATP-binding protein LolD</fullName>
        <ecNumber evidence="7">3.6.3.-</ecNumber>
    </submittedName>
</protein>
<keyword evidence="5" id="KW-0472">Membrane</keyword>
<keyword evidence="2" id="KW-0813">Transport</keyword>
<dbReference type="PANTHER" id="PTHR43553">
    <property type="entry name" value="HEAVY METAL TRANSPORTER"/>
    <property type="match status" value="1"/>
</dbReference>
<evidence type="ECO:0000313" key="7">
    <source>
        <dbReference type="EMBL" id="STY72235.1"/>
    </source>
</evidence>
<evidence type="ECO:0000256" key="3">
    <source>
        <dbReference type="ARBA" id="ARBA00022741"/>
    </source>
</evidence>
<accession>A0A378NWI0</accession>
<dbReference type="EC" id="3.6.3.-" evidence="7"/>
<dbReference type="Pfam" id="PF00005">
    <property type="entry name" value="ABC_tran"/>
    <property type="match status" value="1"/>
</dbReference>
<evidence type="ECO:0000259" key="6">
    <source>
        <dbReference type="Pfam" id="PF00005"/>
    </source>
</evidence>
<dbReference type="GO" id="GO:0043190">
    <property type="term" value="C:ATP-binding cassette (ABC) transporter complex"/>
    <property type="evidence" value="ECO:0007669"/>
    <property type="project" value="TreeGrafter"/>
</dbReference>
<feature type="transmembrane region" description="Helical" evidence="5">
    <location>
        <begin position="139"/>
        <end position="159"/>
    </location>
</feature>
<dbReference type="EMBL" id="UGPP01000001">
    <property type="protein sequence ID" value="STY72235.1"/>
    <property type="molecule type" value="Genomic_DNA"/>
</dbReference>
<evidence type="ECO:0000313" key="8">
    <source>
        <dbReference type="Proteomes" id="UP000255234"/>
    </source>
</evidence>
<evidence type="ECO:0000256" key="5">
    <source>
        <dbReference type="SAM" id="Phobius"/>
    </source>
</evidence>
<keyword evidence="5" id="KW-1133">Transmembrane helix</keyword>
<dbReference type="InterPro" id="IPR050095">
    <property type="entry name" value="ECF_ABC_transporter_ATP-bd"/>
</dbReference>
<dbReference type="Proteomes" id="UP000255234">
    <property type="component" value="Unassembled WGS sequence"/>
</dbReference>
<dbReference type="Gene3D" id="3.40.50.300">
    <property type="entry name" value="P-loop containing nucleotide triphosphate hydrolases"/>
    <property type="match status" value="1"/>
</dbReference>
<keyword evidence="7" id="KW-0449">Lipoprotein</keyword>
<proteinExistence type="inferred from homology"/>
<name>A0A378NWI0_9FIRM</name>
<comment type="similarity">
    <text evidence="1">Belongs to the ABC transporter superfamily.</text>
</comment>
<keyword evidence="4 7" id="KW-0067">ATP-binding</keyword>